<evidence type="ECO:0000256" key="4">
    <source>
        <dbReference type="SAM" id="Coils"/>
    </source>
</evidence>
<dbReference type="InterPro" id="IPR032781">
    <property type="entry name" value="ABC_tran_Xtn"/>
</dbReference>
<dbReference type="PANTHER" id="PTHR19211:SF135">
    <property type="entry name" value="ATPASE, PUTATIVE (AFU_ORTHOLOGUE AFUA_1G16440)-RELATED"/>
    <property type="match status" value="1"/>
</dbReference>
<evidence type="ECO:0000259" key="5">
    <source>
        <dbReference type="PROSITE" id="PS50893"/>
    </source>
</evidence>
<feature type="coiled-coil region" evidence="4">
    <location>
        <begin position="166"/>
        <end position="226"/>
    </location>
</feature>
<dbReference type="SUPFAM" id="SSF52540">
    <property type="entry name" value="P-loop containing nucleoside triphosphate hydrolases"/>
    <property type="match status" value="2"/>
</dbReference>
<dbReference type="InterPro" id="IPR003439">
    <property type="entry name" value="ABC_transporter-like_ATP-bd"/>
</dbReference>
<dbReference type="GO" id="GO:0016887">
    <property type="term" value="F:ATP hydrolysis activity"/>
    <property type="evidence" value="ECO:0007669"/>
    <property type="project" value="InterPro"/>
</dbReference>
<gene>
    <name evidence="6" type="ORF">EX30DRAFT_321851</name>
</gene>
<accession>A0A4S2MPD5</accession>
<evidence type="ECO:0000256" key="2">
    <source>
        <dbReference type="ARBA" id="ARBA00022741"/>
    </source>
</evidence>
<dbReference type="STRING" id="341454.A0A4S2MPD5"/>
<keyword evidence="7" id="KW-1185">Reference proteome</keyword>
<evidence type="ECO:0000256" key="3">
    <source>
        <dbReference type="ARBA" id="ARBA00022840"/>
    </source>
</evidence>
<evidence type="ECO:0000256" key="1">
    <source>
        <dbReference type="ARBA" id="ARBA00022737"/>
    </source>
</evidence>
<keyword evidence="3" id="KW-0067">ATP-binding</keyword>
<feature type="domain" description="ABC transporter" evidence="5">
    <location>
        <begin position="443"/>
        <end position="656"/>
    </location>
</feature>
<dbReference type="SMART" id="SM00382">
    <property type="entry name" value="AAA"/>
    <property type="match status" value="2"/>
</dbReference>
<organism evidence="6 7">
    <name type="scientific">Ascodesmis nigricans</name>
    <dbReference type="NCBI Taxonomy" id="341454"/>
    <lineage>
        <taxon>Eukaryota</taxon>
        <taxon>Fungi</taxon>
        <taxon>Dikarya</taxon>
        <taxon>Ascomycota</taxon>
        <taxon>Pezizomycotina</taxon>
        <taxon>Pezizomycetes</taxon>
        <taxon>Pezizales</taxon>
        <taxon>Ascodesmidaceae</taxon>
        <taxon>Ascodesmis</taxon>
    </lineage>
</organism>
<dbReference type="Gene3D" id="3.40.50.300">
    <property type="entry name" value="P-loop containing nucleotide triphosphate hydrolases"/>
    <property type="match status" value="2"/>
</dbReference>
<dbReference type="PANTHER" id="PTHR19211">
    <property type="entry name" value="ATP-BINDING TRANSPORT PROTEIN-RELATED"/>
    <property type="match status" value="1"/>
</dbReference>
<keyword evidence="1" id="KW-0677">Repeat</keyword>
<feature type="domain" description="ABC transporter" evidence="5">
    <location>
        <begin position="26"/>
        <end position="342"/>
    </location>
</feature>
<proteinExistence type="predicted"/>
<evidence type="ECO:0000313" key="6">
    <source>
        <dbReference type="EMBL" id="TGZ79051.1"/>
    </source>
</evidence>
<protein>
    <submittedName>
        <fullName evidence="6">P-loop containing nucleoside triphosphate hydrolase protein</fullName>
    </submittedName>
</protein>
<name>A0A4S2MPD5_9PEZI</name>
<dbReference type="GO" id="GO:0005524">
    <property type="term" value="F:ATP binding"/>
    <property type="evidence" value="ECO:0007669"/>
    <property type="project" value="UniProtKB-KW"/>
</dbReference>
<evidence type="ECO:0000313" key="7">
    <source>
        <dbReference type="Proteomes" id="UP000298138"/>
    </source>
</evidence>
<reference evidence="6 7" key="1">
    <citation type="submission" date="2019-04" db="EMBL/GenBank/DDBJ databases">
        <title>Comparative genomics and transcriptomics to analyze fruiting body development in filamentous ascomycetes.</title>
        <authorList>
            <consortium name="DOE Joint Genome Institute"/>
            <person name="Lutkenhaus R."/>
            <person name="Traeger S."/>
            <person name="Breuer J."/>
            <person name="Kuo A."/>
            <person name="Lipzen A."/>
            <person name="Pangilinan J."/>
            <person name="Dilworth D."/>
            <person name="Sandor L."/>
            <person name="Poggeler S."/>
            <person name="Barry K."/>
            <person name="Grigoriev I.V."/>
            <person name="Nowrousian M."/>
        </authorList>
    </citation>
    <scope>NUCLEOTIDE SEQUENCE [LARGE SCALE GENOMIC DNA]</scope>
    <source>
        <strain evidence="6 7">CBS 389.68</strain>
    </source>
</reference>
<dbReference type="PROSITE" id="PS00211">
    <property type="entry name" value="ABC_TRANSPORTER_1"/>
    <property type="match status" value="1"/>
</dbReference>
<keyword evidence="4" id="KW-0175">Coiled coil</keyword>
<keyword evidence="2" id="KW-0547">Nucleotide-binding</keyword>
<dbReference type="OrthoDB" id="2110130at2759"/>
<dbReference type="EMBL" id="ML220135">
    <property type="protein sequence ID" value="TGZ79051.1"/>
    <property type="molecule type" value="Genomic_DNA"/>
</dbReference>
<dbReference type="InterPro" id="IPR050611">
    <property type="entry name" value="ABCF"/>
</dbReference>
<dbReference type="InterPro" id="IPR017871">
    <property type="entry name" value="ABC_transporter-like_CS"/>
</dbReference>
<dbReference type="InterPro" id="IPR027417">
    <property type="entry name" value="P-loop_NTPase"/>
</dbReference>
<sequence length="677" mass="74609">MNSTVPIIATSRQTRFHPTSSTSLDLDLHDVTLTLGSTELLTSATLKLSPGVKYVLVGRNGTGKSTILKALAEKLIPGIPGGMRIRLLGQQMEAVDAREGETVFEWVVRSYKEMEEVKSRVGVLESALEGEAGGVVEVLRRFEWEEKGRELAEATRIASLRSGVRGMKARKEQKAAEKALEEAEKRLKERYTDDIAEDTKKAATMLAELEATLEDMEASTASTRARALLTGLGFKPAIIDSPITTLSSGNLTRVYLASILFQRSDLLLLDEPTNFLDLTTLLWLQDQLQQHASTLVLVTHDRAFADAIADEVLILHDKTIERFAGNLSTFYKMRAEKIAYLTKMSEAQEKQKEHMKASIASAQAAARKSGDQKKLAMVKSRQKKLEDRMGMEVSTKGTRFKLNRDLPGYHKTSRATIDIPSIPPPPKLHLPTPPHLPPTTPLISTTSLTFTYPHSPSPTLRDTTLTIHATSRIGILGINGAGKSTLVKLLLGELTAKANMVTRHPRVRCGYYSPAMVERLAGEERTALELLGRETEQEGRVELSRLGLGGKAVSDVPVRALSGGQKVRVALALLLNPPPHLLILDEITTHLDAETVETLAKALRKWEGAVVIVSHDRWFVRYVVEGETDNDDGEEEEGEDEGVQREGGVYAVVKGRVRRLMGGVEEFEEKVRKGKVK</sequence>
<dbReference type="FunFam" id="3.40.50.300:FF:000011">
    <property type="entry name" value="Putative ABC transporter ATP-binding component"/>
    <property type="match status" value="1"/>
</dbReference>
<dbReference type="InterPro" id="IPR003593">
    <property type="entry name" value="AAA+_ATPase"/>
</dbReference>
<dbReference type="Proteomes" id="UP000298138">
    <property type="component" value="Unassembled WGS sequence"/>
</dbReference>
<dbReference type="PROSITE" id="PS50893">
    <property type="entry name" value="ABC_TRANSPORTER_2"/>
    <property type="match status" value="2"/>
</dbReference>
<dbReference type="Pfam" id="PF12848">
    <property type="entry name" value="ABC_tran_Xtn"/>
    <property type="match status" value="1"/>
</dbReference>
<keyword evidence="6" id="KW-0378">Hydrolase</keyword>
<dbReference type="Pfam" id="PF00005">
    <property type="entry name" value="ABC_tran"/>
    <property type="match status" value="2"/>
</dbReference>
<dbReference type="InParanoid" id="A0A4S2MPD5"/>
<dbReference type="AlphaFoldDB" id="A0A4S2MPD5"/>